<protein>
    <submittedName>
        <fullName evidence="1">Uncharacterized protein</fullName>
    </submittedName>
</protein>
<accession>A0A131Z8F2</accession>
<organism evidence="1">
    <name type="scientific">Rhipicephalus appendiculatus</name>
    <name type="common">Brown ear tick</name>
    <dbReference type="NCBI Taxonomy" id="34631"/>
    <lineage>
        <taxon>Eukaryota</taxon>
        <taxon>Metazoa</taxon>
        <taxon>Ecdysozoa</taxon>
        <taxon>Arthropoda</taxon>
        <taxon>Chelicerata</taxon>
        <taxon>Arachnida</taxon>
        <taxon>Acari</taxon>
        <taxon>Parasitiformes</taxon>
        <taxon>Ixodida</taxon>
        <taxon>Ixodoidea</taxon>
        <taxon>Ixodidae</taxon>
        <taxon>Rhipicephalinae</taxon>
        <taxon>Rhipicephalus</taxon>
        <taxon>Rhipicephalus</taxon>
    </lineage>
</organism>
<evidence type="ECO:0000313" key="1">
    <source>
        <dbReference type="EMBL" id="JAP87228.1"/>
    </source>
</evidence>
<sequence length="139" mass="15460">ISFLFFFVHVRSIPVIMLAGLLVRGGRKVNWETVCKSPHKTSIREAIPLAFSLKDRPNMRPCSADSAECACDPVGFNRCALVLAFSPSTACMFAPSVLSQLRLFIAGNTFVVIVTGDCGSHARFRTHRLFWKSMLRALR</sequence>
<feature type="non-terminal residue" evidence="1">
    <location>
        <position position="1"/>
    </location>
</feature>
<dbReference type="EMBL" id="GEDV01001329">
    <property type="protein sequence ID" value="JAP87228.1"/>
    <property type="molecule type" value="Transcribed_RNA"/>
</dbReference>
<dbReference type="AlphaFoldDB" id="A0A131Z8F2"/>
<name>A0A131Z8F2_RHIAP</name>
<proteinExistence type="predicted"/>
<reference evidence="1" key="1">
    <citation type="journal article" date="2016" name="Ticks Tick Borne Dis.">
        <title>De novo assembly and annotation of the salivary gland transcriptome of Rhipicephalus appendiculatus male and female ticks during blood feeding.</title>
        <authorList>
            <person name="de Castro M.H."/>
            <person name="de Klerk D."/>
            <person name="Pienaar R."/>
            <person name="Latif A.A."/>
            <person name="Rees D.J."/>
            <person name="Mans B.J."/>
        </authorList>
    </citation>
    <scope>NUCLEOTIDE SEQUENCE</scope>
    <source>
        <tissue evidence="1">Salivary glands</tissue>
    </source>
</reference>